<dbReference type="EMBL" id="CP155618">
    <property type="protein sequence ID" value="XBL14448.1"/>
    <property type="molecule type" value="Genomic_DNA"/>
</dbReference>
<dbReference type="Pfam" id="PF05368">
    <property type="entry name" value="NmrA"/>
    <property type="match status" value="1"/>
</dbReference>
<name>A0AAU7EH62_9FLAO</name>
<evidence type="ECO:0000259" key="1">
    <source>
        <dbReference type="Pfam" id="PF05368"/>
    </source>
</evidence>
<feature type="domain" description="NmrA-like" evidence="1">
    <location>
        <begin position="2"/>
        <end position="243"/>
    </location>
</feature>
<evidence type="ECO:0000313" key="2">
    <source>
        <dbReference type="EMBL" id="XBL14448.1"/>
    </source>
</evidence>
<protein>
    <submittedName>
        <fullName evidence="2">NAD(P)H-binding protein</fullName>
    </submittedName>
</protein>
<gene>
    <name evidence="2" type="ORF">QLS71_000150</name>
</gene>
<dbReference type="AlphaFoldDB" id="A0AAU7EH62"/>
<dbReference type="InterPro" id="IPR036291">
    <property type="entry name" value="NAD(P)-bd_dom_sf"/>
</dbReference>
<reference evidence="2" key="1">
    <citation type="submission" date="2024-04" db="EMBL/GenBank/DDBJ databases">
        <title>Mariniflexile litorale, isolated from the shallow sediments of the Sea of Japan.</title>
        <authorList>
            <person name="Romanenko L."/>
            <person name="Isaeva M."/>
        </authorList>
    </citation>
    <scope>NUCLEOTIDE SEQUENCE [LARGE SCALE GENOMIC DNA]</scope>
    <source>
        <strain evidence="2">KMM 9835</strain>
    </source>
</reference>
<evidence type="ECO:0000313" key="3">
    <source>
        <dbReference type="Proteomes" id="UP001224325"/>
    </source>
</evidence>
<dbReference type="Proteomes" id="UP001224325">
    <property type="component" value="Chromosome"/>
</dbReference>
<dbReference type="PANTHER" id="PTHR43162">
    <property type="match status" value="1"/>
</dbReference>
<dbReference type="SUPFAM" id="SSF51735">
    <property type="entry name" value="NAD(P)-binding Rossmann-fold domains"/>
    <property type="match status" value="1"/>
</dbReference>
<organism evidence="2 3">
    <name type="scientific">Mariniflexile litorale</name>
    <dbReference type="NCBI Taxonomy" id="3045158"/>
    <lineage>
        <taxon>Bacteria</taxon>
        <taxon>Pseudomonadati</taxon>
        <taxon>Bacteroidota</taxon>
        <taxon>Flavobacteriia</taxon>
        <taxon>Flavobacteriales</taxon>
        <taxon>Flavobacteriaceae</taxon>
        <taxon>Mariniflexile</taxon>
    </lineage>
</organism>
<proteinExistence type="predicted"/>
<dbReference type="PANTHER" id="PTHR43162:SF1">
    <property type="entry name" value="PRESTALK A DIFFERENTIATION PROTEIN A"/>
    <property type="match status" value="1"/>
</dbReference>
<accession>A0AAU7EH62</accession>
<sequence>MKIVITGSLGNISKPLTQELVRKGHLVTVISSNTERQKDIEAIGAKPAIGSLENPEFLAATFAGADAIYCMVPPNNYFDHNLNLLEYYRRLGKNYALTIKQAGVKHVVNLSSIGAHMEKGNGILLGAHDVESILNELPLTISITHIRPTSFYYNLYAYANTIKELGYIAANYGDEDIIPWVSPQDIANAVTEELLGVPSGRKARYVCSEELTCNQTAQILGEAVGKPKLKWLTITNEQMENGLVAAGMNPRIASGLVEMYAGLHSGLLLEDYFQNQPTFGNVKMTDFVKEFAAVYHQS</sequence>
<dbReference type="Gene3D" id="3.40.50.720">
    <property type="entry name" value="NAD(P)-binding Rossmann-like Domain"/>
    <property type="match status" value="1"/>
</dbReference>
<dbReference type="InterPro" id="IPR008030">
    <property type="entry name" value="NmrA-like"/>
</dbReference>
<dbReference type="RefSeq" id="WP_308992489.1">
    <property type="nucleotide sequence ID" value="NZ_CP155618.1"/>
</dbReference>
<dbReference type="InterPro" id="IPR051604">
    <property type="entry name" value="Ergot_Alk_Oxidoreductase"/>
</dbReference>
<keyword evidence="3" id="KW-1185">Reference proteome</keyword>
<dbReference type="Gene3D" id="3.90.25.10">
    <property type="entry name" value="UDP-galactose 4-epimerase, domain 1"/>
    <property type="match status" value="1"/>
</dbReference>
<dbReference type="KEGG" id="mlil:QLS71_000150"/>